<feature type="region of interest" description="Disordered" evidence="3">
    <location>
        <begin position="98"/>
        <end position="124"/>
    </location>
</feature>
<comment type="similarity">
    <text evidence="1">Belongs to the short-chain dehydrogenases/reductases (SDR) family.</text>
</comment>
<comment type="caution">
    <text evidence="4">The sequence shown here is derived from an EMBL/GenBank/DDBJ whole genome shotgun (WGS) entry which is preliminary data.</text>
</comment>
<name>A0ABD3NDJ5_9STRA</name>
<evidence type="ECO:0000256" key="3">
    <source>
        <dbReference type="SAM" id="MobiDB-lite"/>
    </source>
</evidence>
<dbReference type="Gene3D" id="3.40.50.720">
    <property type="entry name" value="NAD(P)-binding Rossmann-like Domain"/>
    <property type="match status" value="1"/>
</dbReference>
<evidence type="ECO:0000256" key="2">
    <source>
        <dbReference type="ARBA" id="ARBA00023002"/>
    </source>
</evidence>
<dbReference type="PANTHER" id="PTHR24320">
    <property type="entry name" value="RETINOL DEHYDROGENASE"/>
    <property type="match status" value="1"/>
</dbReference>
<dbReference type="PANTHER" id="PTHR24320:SF148">
    <property type="entry name" value="NAD(P)-BINDING ROSSMANN-FOLD SUPERFAMILY PROTEIN"/>
    <property type="match status" value="1"/>
</dbReference>
<dbReference type="EMBL" id="JALLBG020000011">
    <property type="protein sequence ID" value="KAL3772416.1"/>
    <property type="molecule type" value="Genomic_DNA"/>
</dbReference>
<sequence>MSPHPSFKFTGEELSLITPDDLIKWMTFKLYNKEAADLDEIPVRGSHFSIDFYKKSISYFMPHKDQKWDPVAKRGNPTRSKEVNAFINRIRDIDIKTGGSKKRKSMMSMDASMEEDSTSGATGTPAKQLLAVTPVTKGGVHGVLQRMHAQNVQLINTFHTMNTAIDNMKKTLQANNQAITAEMATLPLTTPSTSRLVNLCNVAEGAAAASAGAMASATKPTSFGFDSDIAFDAQTLGWHYVHPDGTKRRVPANWQFPLGNLEEMYILWHCGDIQNRLAPMSTLTTADVAFLGKRARINLSDLRYIINIVDEEAKRKGKAPAATGMTLSQALQCFQAGFSAIQSCAAATTPGGRQRNIMRLKWNTLMSYVKNGKKSGEDELTPQEANEKALQELAAPSPNDTPGDEWWYVHDDGFKRRVPSTYTFPMLSIEEMYVIWHCGMPEQKISPMRFFTPKDLSWLADRSRKNLGEVRSLMAKVDLEAARQGIPPMADMTVSYARQCWKHTSQKLASDGYALLIHGRKDPSDSIVLSLIRDLEARGASQVAYLQADLGDLEQVKILADDAVAQLNTWQQSESTSASSSTSIPSLDCLINNAGVFDPEPRYSAQGYDATMAINVLAPFVLTRKLLPSLIRGEDSRIITTSSISQSREFPDLDSLFARRLDNDKYDVPPLPYSAHSFYSYSKLGDLMFTVQLARLLSNYHVPNNIDLQPPSTELLNKMRRIQCLTMDPGTVNTKMLLAGWGPCGIPVSKANNTYKLAVSDDYAFGKVKNGSYNFGWGGNSYAENDANLTKFWDKVSQCTGVSYADLFEDCFLV</sequence>
<dbReference type="Pfam" id="PF00106">
    <property type="entry name" value="adh_short"/>
    <property type="match status" value="1"/>
</dbReference>
<gene>
    <name evidence="4" type="ORF">ACHAWU_005593</name>
</gene>
<dbReference type="InterPro" id="IPR036291">
    <property type="entry name" value="NAD(P)-bd_dom_sf"/>
</dbReference>
<dbReference type="GO" id="GO:0016491">
    <property type="term" value="F:oxidoreductase activity"/>
    <property type="evidence" value="ECO:0007669"/>
    <property type="project" value="UniProtKB-KW"/>
</dbReference>
<proteinExistence type="inferred from homology"/>
<organism evidence="4 5">
    <name type="scientific">Discostella pseudostelligera</name>
    <dbReference type="NCBI Taxonomy" id="259834"/>
    <lineage>
        <taxon>Eukaryota</taxon>
        <taxon>Sar</taxon>
        <taxon>Stramenopiles</taxon>
        <taxon>Ochrophyta</taxon>
        <taxon>Bacillariophyta</taxon>
        <taxon>Coscinodiscophyceae</taxon>
        <taxon>Thalassiosirophycidae</taxon>
        <taxon>Stephanodiscales</taxon>
        <taxon>Stephanodiscaceae</taxon>
        <taxon>Discostella</taxon>
    </lineage>
</organism>
<protein>
    <submittedName>
        <fullName evidence="4">Uncharacterized protein</fullName>
    </submittedName>
</protein>
<dbReference type="SUPFAM" id="SSF51735">
    <property type="entry name" value="NAD(P)-binding Rossmann-fold domains"/>
    <property type="match status" value="1"/>
</dbReference>
<accession>A0ABD3NDJ5</accession>
<evidence type="ECO:0000313" key="4">
    <source>
        <dbReference type="EMBL" id="KAL3772416.1"/>
    </source>
</evidence>
<dbReference type="AlphaFoldDB" id="A0ABD3NDJ5"/>
<keyword evidence="5" id="KW-1185">Reference proteome</keyword>
<dbReference type="Proteomes" id="UP001530293">
    <property type="component" value="Unassembled WGS sequence"/>
</dbReference>
<keyword evidence="2" id="KW-0560">Oxidoreductase</keyword>
<evidence type="ECO:0000256" key="1">
    <source>
        <dbReference type="ARBA" id="ARBA00006484"/>
    </source>
</evidence>
<reference evidence="4 5" key="1">
    <citation type="submission" date="2024-10" db="EMBL/GenBank/DDBJ databases">
        <title>Updated reference genomes for cyclostephanoid diatoms.</title>
        <authorList>
            <person name="Roberts W.R."/>
            <person name="Alverson A.J."/>
        </authorList>
    </citation>
    <scope>NUCLEOTIDE SEQUENCE [LARGE SCALE GENOMIC DNA]</scope>
    <source>
        <strain evidence="4 5">AJA232-27</strain>
    </source>
</reference>
<dbReference type="InterPro" id="IPR002347">
    <property type="entry name" value="SDR_fam"/>
</dbReference>
<evidence type="ECO:0000313" key="5">
    <source>
        <dbReference type="Proteomes" id="UP001530293"/>
    </source>
</evidence>